<evidence type="ECO:0000259" key="15">
    <source>
        <dbReference type="Pfam" id="PF01726"/>
    </source>
</evidence>
<evidence type="ECO:0000256" key="1">
    <source>
        <dbReference type="ARBA" id="ARBA00007484"/>
    </source>
</evidence>
<feature type="DNA-binding region" description="H-T-H motif" evidence="12">
    <location>
        <begin position="41"/>
        <end position="61"/>
    </location>
</feature>
<comment type="subunit">
    <text evidence="12">Homodimer.</text>
</comment>
<feature type="active site" description="For autocatalytic cleavage activity" evidence="12">
    <location>
        <position position="197"/>
    </location>
</feature>
<keyword evidence="9 12" id="KW-0804">Transcription</keyword>
<keyword evidence="5 12" id="KW-0378">Hydrolase</keyword>
<comment type="function">
    <text evidence="12">Represses a number of genes involved in the response to DNA damage (SOS response), including recA and lexA. In the presence of single-stranded DNA, RecA interacts with LexA causing an autocatalytic cleavage which disrupts the DNA-binding part of LexA, leading to derepression of the SOS regulon and eventually DNA repair.</text>
</comment>
<dbReference type="Gene3D" id="2.10.109.10">
    <property type="entry name" value="Umud Fragment, subunit A"/>
    <property type="match status" value="1"/>
</dbReference>
<evidence type="ECO:0000256" key="9">
    <source>
        <dbReference type="ARBA" id="ARBA00023163"/>
    </source>
</evidence>
<dbReference type="InterPro" id="IPR015927">
    <property type="entry name" value="Peptidase_S24_S26A/B/C"/>
</dbReference>
<evidence type="ECO:0000256" key="2">
    <source>
        <dbReference type="ARBA" id="ARBA00022491"/>
    </source>
</evidence>
<evidence type="ECO:0000256" key="4">
    <source>
        <dbReference type="ARBA" id="ARBA00022763"/>
    </source>
</evidence>
<evidence type="ECO:0000256" key="6">
    <source>
        <dbReference type="ARBA" id="ARBA00022813"/>
    </source>
</evidence>
<dbReference type="Gene3D" id="1.10.10.10">
    <property type="entry name" value="Winged helix-like DNA-binding domain superfamily/Winged helix DNA-binding domain"/>
    <property type="match status" value="1"/>
</dbReference>
<evidence type="ECO:0000256" key="7">
    <source>
        <dbReference type="ARBA" id="ARBA00023015"/>
    </source>
</evidence>
<proteinExistence type="inferred from homology"/>
<dbReference type="InterPro" id="IPR036388">
    <property type="entry name" value="WH-like_DNA-bd_sf"/>
</dbReference>
<keyword evidence="8 12" id="KW-0238">DNA-binding</keyword>
<keyword evidence="4 12" id="KW-0227">DNA damage</keyword>
<feature type="site" description="Cleavage; by autolysis" evidence="12">
    <location>
        <begin position="125"/>
        <end position="126"/>
    </location>
</feature>
<keyword evidence="7 12" id="KW-0805">Transcription regulation</keyword>
<dbReference type="InterPro" id="IPR006199">
    <property type="entry name" value="LexA_DNA-bd_dom"/>
</dbReference>
<dbReference type="HAMAP" id="MF_00015">
    <property type="entry name" value="LexA"/>
    <property type="match status" value="1"/>
</dbReference>
<dbReference type="Pfam" id="PF01726">
    <property type="entry name" value="LexA_DNA_bind"/>
    <property type="match status" value="1"/>
</dbReference>
<dbReference type="SUPFAM" id="SSF46785">
    <property type="entry name" value="Winged helix' DNA-binding domain"/>
    <property type="match status" value="1"/>
</dbReference>
<comment type="catalytic activity">
    <reaction evidence="12">
        <text>Hydrolysis of Ala-|-Gly bond in repressor LexA.</text>
        <dbReference type="EC" id="3.4.21.88"/>
    </reaction>
</comment>
<evidence type="ECO:0000256" key="13">
    <source>
        <dbReference type="RuleBase" id="RU003991"/>
    </source>
</evidence>
<evidence type="ECO:0000256" key="3">
    <source>
        <dbReference type="ARBA" id="ARBA00022705"/>
    </source>
</evidence>
<evidence type="ECO:0000313" key="16">
    <source>
        <dbReference type="EMBL" id="MDG0815263.1"/>
    </source>
</evidence>
<dbReference type="InterPro" id="IPR036286">
    <property type="entry name" value="LexA/Signal_pep-like_sf"/>
</dbReference>
<evidence type="ECO:0000313" key="17">
    <source>
        <dbReference type="Proteomes" id="UP001152321"/>
    </source>
</evidence>
<keyword evidence="10 12" id="KW-0234">DNA repair</keyword>
<dbReference type="InterPro" id="IPR039418">
    <property type="entry name" value="LexA-like"/>
</dbReference>
<dbReference type="RefSeq" id="WP_277576740.1">
    <property type="nucleotide sequence ID" value="NZ_JANRMI010000001.1"/>
</dbReference>
<dbReference type="CDD" id="cd06529">
    <property type="entry name" value="S24_LexA-like"/>
    <property type="match status" value="1"/>
</dbReference>
<dbReference type="PANTHER" id="PTHR33516:SF2">
    <property type="entry name" value="LEXA REPRESSOR-RELATED"/>
    <property type="match status" value="1"/>
</dbReference>
<dbReference type="GO" id="GO:0004252">
    <property type="term" value="F:serine-type endopeptidase activity"/>
    <property type="evidence" value="ECO:0007669"/>
    <property type="project" value="UniProtKB-EC"/>
</dbReference>
<dbReference type="EC" id="3.4.21.88" evidence="12"/>
<sequence length="246" mass="27213">MTKKSPLPKQASPTAPLTPKEKGVLEYIEAQLLSSGVSPSYQEIKDHFGLASFNSVQNYLKQLTNKGYISNPLNQKRAIQVLHSASAVQEHLQAKVSTTTGSPRTKLLQARDEILSLPLLGKVAAGQPIEALKYDEFVDVPPSMVRNPSKSFALKVQGESMIEDGIFDEDIILIQEQKSATNGDIIVATVDNEATVKRFYLRAQPDSDDKSKKVELRPSNSTMKSMWFSPEEVEIRGIVVGLIRKF</sequence>
<dbReference type="PRINTS" id="PR00726">
    <property type="entry name" value="LEXASERPTASE"/>
</dbReference>
<dbReference type="NCBIfam" id="TIGR00498">
    <property type="entry name" value="lexA"/>
    <property type="match status" value="1"/>
</dbReference>
<evidence type="ECO:0000259" key="14">
    <source>
        <dbReference type="Pfam" id="PF00717"/>
    </source>
</evidence>
<gene>
    <name evidence="12 16" type="primary">lexA</name>
    <name evidence="16" type="ORF">NWE73_02750</name>
</gene>
<accession>A0ABT6DEP4</accession>
<dbReference type="EMBL" id="JANRMI010000001">
    <property type="protein sequence ID" value="MDG0815263.1"/>
    <property type="molecule type" value="Genomic_DNA"/>
</dbReference>
<evidence type="ECO:0000256" key="12">
    <source>
        <dbReference type="HAMAP-Rule" id="MF_00015"/>
    </source>
</evidence>
<evidence type="ECO:0000256" key="10">
    <source>
        <dbReference type="ARBA" id="ARBA00023204"/>
    </source>
</evidence>
<dbReference type="InterPro" id="IPR006200">
    <property type="entry name" value="LexA"/>
</dbReference>
<evidence type="ECO:0000256" key="5">
    <source>
        <dbReference type="ARBA" id="ARBA00022801"/>
    </source>
</evidence>
<feature type="active site" description="For autocatalytic cleavage activity" evidence="12">
    <location>
        <position position="160"/>
    </location>
</feature>
<dbReference type="PANTHER" id="PTHR33516">
    <property type="entry name" value="LEXA REPRESSOR"/>
    <property type="match status" value="1"/>
</dbReference>
<name>A0ABT6DEP4_9BACT</name>
<keyword evidence="17" id="KW-1185">Reference proteome</keyword>
<dbReference type="SUPFAM" id="SSF51306">
    <property type="entry name" value="LexA/Signal peptidase"/>
    <property type="match status" value="1"/>
</dbReference>
<evidence type="ECO:0000256" key="11">
    <source>
        <dbReference type="ARBA" id="ARBA00023236"/>
    </source>
</evidence>
<keyword evidence="11 12" id="KW-0742">SOS response</keyword>
<organism evidence="16 17">
    <name type="scientific">Bdellovibrio svalbardensis</name>
    <dbReference type="NCBI Taxonomy" id="2972972"/>
    <lineage>
        <taxon>Bacteria</taxon>
        <taxon>Pseudomonadati</taxon>
        <taxon>Bdellovibrionota</taxon>
        <taxon>Bdellovibrionia</taxon>
        <taxon>Bdellovibrionales</taxon>
        <taxon>Pseudobdellovibrionaceae</taxon>
        <taxon>Bdellovibrio</taxon>
    </lineage>
</organism>
<dbReference type="Proteomes" id="UP001152321">
    <property type="component" value="Unassembled WGS sequence"/>
</dbReference>
<dbReference type="InterPro" id="IPR006197">
    <property type="entry name" value="Peptidase_S24_LexA"/>
</dbReference>
<reference evidence="16" key="1">
    <citation type="submission" date="2022-08" db="EMBL/GenBank/DDBJ databases">
        <title>Novel Bdellovibrio Species Isolated from Svalbard: Designation Bdellovibrio svalbardensis.</title>
        <authorList>
            <person name="Mitchell R.J."/>
            <person name="Choi S.Y."/>
        </authorList>
    </citation>
    <scope>NUCLEOTIDE SEQUENCE</scope>
    <source>
        <strain evidence="16">PAP01</strain>
    </source>
</reference>
<feature type="domain" description="Peptidase S24/S26A/S26B/S26C" evidence="14">
    <location>
        <begin position="118"/>
        <end position="240"/>
    </location>
</feature>
<keyword evidence="2 12" id="KW-0678">Repressor</keyword>
<dbReference type="InterPro" id="IPR036390">
    <property type="entry name" value="WH_DNA-bd_sf"/>
</dbReference>
<dbReference type="InterPro" id="IPR050077">
    <property type="entry name" value="LexA_repressor"/>
</dbReference>
<comment type="caution">
    <text evidence="16">The sequence shown here is derived from an EMBL/GenBank/DDBJ whole genome shotgun (WGS) entry which is preliminary data.</text>
</comment>
<protein>
    <recommendedName>
        <fullName evidence="12">LexA repressor</fullName>
        <ecNumber evidence="12">3.4.21.88</ecNumber>
    </recommendedName>
</protein>
<keyword evidence="3 12" id="KW-0235">DNA replication</keyword>
<dbReference type="Pfam" id="PF00717">
    <property type="entry name" value="Peptidase_S24"/>
    <property type="match status" value="1"/>
</dbReference>
<evidence type="ECO:0000256" key="8">
    <source>
        <dbReference type="ARBA" id="ARBA00023125"/>
    </source>
</evidence>
<comment type="similarity">
    <text evidence="1 12 13">Belongs to the peptidase S24 family.</text>
</comment>
<keyword evidence="6 12" id="KW-0068">Autocatalytic cleavage</keyword>
<feature type="domain" description="LexA repressor DNA-binding" evidence="15">
    <location>
        <begin position="16"/>
        <end position="77"/>
    </location>
</feature>